<feature type="domain" description="3-deoxy-D-manno-octulosonic-acid transferase N-terminal" evidence="13">
    <location>
        <begin position="43"/>
        <end position="202"/>
    </location>
</feature>
<dbReference type="GO" id="GO:0030313">
    <property type="term" value="C:cell envelope"/>
    <property type="evidence" value="ECO:0007669"/>
    <property type="project" value="UniProtKB-SubCell"/>
</dbReference>
<feature type="active site" description="Proton acceptor" evidence="9">
    <location>
        <position position="55"/>
    </location>
</feature>
<protein>
    <recommendedName>
        <fullName evidence="4 11">3-deoxy-D-manno-octulosonic acid transferase</fullName>
        <shortName evidence="11">Kdo transferase</shortName>
        <ecNumber evidence="3 11">2.4.99.12</ecNumber>
    </recommendedName>
    <alternativeName>
        <fullName evidence="7 11">Lipid IV(A) 3-deoxy-D-manno-octulosonic acid transferase</fullName>
    </alternativeName>
</protein>
<evidence type="ECO:0000256" key="5">
    <source>
        <dbReference type="ARBA" id="ARBA00022519"/>
    </source>
</evidence>
<keyword evidence="11" id="KW-0472">Membrane</keyword>
<dbReference type="RefSeq" id="WP_015424632.1">
    <property type="nucleotide sequence ID" value="NC_020449.1"/>
</dbReference>
<feature type="domain" description="Glycosyl transferase family 1" evidence="12">
    <location>
        <begin position="238"/>
        <end position="388"/>
    </location>
</feature>
<dbReference type="STRING" id="459349.CLOAM0901"/>
<gene>
    <name evidence="14" type="ordered locus">CLOAM0901</name>
</gene>
<evidence type="ECO:0000256" key="6">
    <source>
        <dbReference type="ARBA" id="ARBA00022679"/>
    </source>
</evidence>
<sequence>MILLSLFNILVETIYFLFFPLLYLFLKQKNYVASIKAEGEDIHKGILFHSASMGELTAIKALVTRHLQEHPEVKLCITTSTVTSCAEANKISPKVKAFLSVLDLPHLRKRQLKRINPGLICVVETEIWPNMLLWAKRNKVPVLFLNARMSKSTLRGYRLLKFLFRHLQSPITEIHAQSKDDAKRYRKIFNRPVYVSGNLKFSLTLKDYNAEELRKKWGYKSDDFIICWGSSRPGEEALLISLYPSLKEVIPNLHLIIGLRHPRRLEEVIELMDNYSYSCFTMRKEYSRAEDILIIDTLGILDQAYCICDIAIVGGSFYDFGGHNPLEPAYYKKPVVIGPHHYSCKESVKKLKVAGGIIISNKDDLLADLIALYKNKELREKMGKAAKKVLTENAHTLDIYLKALEKWLKEK</sequence>
<dbReference type="AlphaFoldDB" id="B0VHF9"/>
<dbReference type="Gene3D" id="3.40.50.11720">
    <property type="entry name" value="3-Deoxy-D-manno-octulosonic-acid transferase, N-terminal domain"/>
    <property type="match status" value="1"/>
</dbReference>
<keyword evidence="11" id="KW-0812">Transmembrane</keyword>
<evidence type="ECO:0000256" key="11">
    <source>
        <dbReference type="RuleBase" id="RU365103"/>
    </source>
</evidence>
<evidence type="ECO:0000259" key="12">
    <source>
        <dbReference type="Pfam" id="PF00534"/>
    </source>
</evidence>
<dbReference type="InterPro" id="IPR038107">
    <property type="entry name" value="Glycos_transf_N_sf"/>
</dbReference>
<evidence type="ECO:0000256" key="2">
    <source>
        <dbReference type="ARBA" id="ARBA00004713"/>
    </source>
</evidence>
<dbReference type="Proteomes" id="UP000002019">
    <property type="component" value="Chromosome"/>
</dbReference>
<feature type="site" description="Transition state stabilizer" evidence="10">
    <location>
        <position position="124"/>
    </location>
</feature>
<dbReference type="GO" id="GO:0005886">
    <property type="term" value="C:plasma membrane"/>
    <property type="evidence" value="ECO:0007669"/>
    <property type="project" value="UniProtKB-SubCell"/>
</dbReference>
<comment type="pathway">
    <text evidence="2 11">Bacterial outer membrane biogenesis; LPS core biosynthesis.</text>
</comment>
<keyword evidence="6 11" id="KW-0808">Transferase</keyword>
<dbReference type="SUPFAM" id="SSF53756">
    <property type="entry name" value="UDP-Glycosyltransferase/glycogen phosphorylase"/>
    <property type="match status" value="1"/>
</dbReference>
<dbReference type="InterPro" id="IPR039901">
    <property type="entry name" value="Kdotransferase"/>
</dbReference>
<comment type="catalytic activity">
    <reaction evidence="8 11">
        <text>lipid IVA (E. coli) + CMP-3-deoxy-beta-D-manno-octulosonate = alpha-Kdo-(2-&gt;6)-lipid IVA (E. coli) + CMP + H(+)</text>
        <dbReference type="Rhea" id="RHEA:28066"/>
        <dbReference type="ChEBI" id="CHEBI:15378"/>
        <dbReference type="ChEBI" id="CHEBI:58603"/>
        <dbReference type="ChEBI" id="CHEBI:60364"/>
        <dbReference type="ChEBI" id="CHEBI:60377"/>
        <dbReference type="ChEBI" id="CHEBI:85987"/>
        <dbReference type="EC" id="2.4.99.12"/>
    </reaction>
</comment>
<organism evidence="14 15">
    <name type="scientific">Cloacimonas acidaminovorans (strain Evry)</name>
    <dbReference type="NCBI Taxonomy" id="459349"/>
    <lineage>
        <taxon>Bacteria</taxon>
        <taxon>Pseudomonadati</taxon>
        <taxon>Candidatus Cloacimonadota</taxon>
        <taxon>Candidatus Cloacimonadia</taxon>
        <taxon>Candidatus Cloacimonadales</taxon>
        <taxon>Candidatus Cloacimonadaceae</taxon>
        <taxon>Candidatus Cloacimonas</taxon>
    </lineage>
</organism>
<dbReference type="HOGENOM" id="CLU_036146_2_0_0"/>
<dbReference type="Gene3D" id="3.40.50.2000">
    <property type="entry name" value="Glycogen Phosphorylase B"/>
    <property type="match status" value="1"/>
</dbReference>
<evidence type="ECO:0000256" key="4">
    <source>
        <dbReference type="ARBA" id="ARBA00019077"/>
    </source>
</evidence>
<evidence type="ECO:0000256" key="8">
    <source>
        <dbReference type="ARBA" id="ARBA00049183"/>
    </source>
</evidence>
<dbReference type="EMBL" id="CU466930">
    <property type="protein sequence ID" value="CAO80774.1"/>
    <property type="molecule type" value="Genomic_DNA"/>
</dbReference>
<keyword evidence="15" id="KW-1185">Reference proteome</keyword>
<keyword evidence="11" id="KW-0448">Lipopolysaccharide biosynthesis</keyword>
<comment type="similarity">
    <text evidence="11">Belongs to the glycosyltransferase group 1 family.</text>
</comment>
<dbReference type="OrthoDB" id="9789797at2"/>
<evidence type="ECO:0000313" key="15">
    <source>
        <dbReference type="Proteomes" id="UP000002019"/>
    </source>
</evidence>
<dbReference type="Pfam" id="PF00534">
    <property type="entry name" value="Glycos_transf_1"/>
    <property type="match status" value="1"/>
</dbReference>
<dbReference type="eggNOG" id="COG1519">
    <property type="taxonomic scope" value="Bacteria"/>
</dbReference>
<comment type="function">
    <text evidence="11">Involved in lipopolysaccharide (LPS) biosynthesis. Catalyzes the transfer of 3-deoxy-D-manno-octulosonate (Kdo) residue(s) from CMP-Kdo to lipid IV(A), the tetraacyldisaccharide-1,4'-bisphosphate precursor of lipid A.</text>
</comment>
<keyword evidence="11" id="KW-1003">Cell membrane</keyword>
<feature type="site" description="Transition state stabilizer" evidence="10">
    <location>
        <position position="200"/>
    </location>
</feature>
<dbReference type="GO" id="GO:0009244">
    <property type="term" value="P:lipopolysaccharide core region biosynthetic process"/>
    <property type="evidence" value="ECO:0007669"/>
    <property type="project" value="UniProtKB-UniRule"/>
</dbReference>
<comment type="subcellular location">
    <subcellularLocation>
        <location evidence="1">Cell envelope</location>
    </subcellularLocation>
    <subcellularLocation>
        <location evidence="11">Cell membrane</location>
    </subcellularLocation>
</comment>
<reference evidence="14 15" key="1">
    <citation type="journal article" date="2008" name="J. Bacteriol.">
        <title>'Candidatus Cloacamonas acidaminovorans': genome sequence reconstruction provides a first glimpse of a new bacterial division.</title>
        <authorList>
            <person name="Pelletier E."/>
            <person name="Kreimeyer A."/>
            <person name="Bocs S."/>
            <person name="Rouy Z."/>
            <person name="Gyapay G."/>
            <person name="Chouari R."/>
            <person name="Riviere D."/>
            <person name="Ganesan A."/>
            <person name="Daegelen P."/>
            <person name="Sghir A."/>
            <person name="Cohen G.N."/>
            <person name="Medigue C."/>
            <person name="Weissenbach J."/>
            <person name="Le Paslier D."/>
        </authorList>
    </citation>
    <scope>NUCLEOTIDE SEQUENCE [LARGE SCALE GENOMIC DNA]</scope>
    <source>
        <strain evidence="15">Evry</strain>
    </source>
</reference>
<evidence type="ECO:0000256" key="1">
    <source>
        <dbReference type="ARBA" id="ARBA00004196"/>
    </source>
</evidence>
<dbReference type="InterPro" id="IPR001296">
    <property type="entry name" value="Glyco_trans_1"/>
</dbReference>
<dbReference type="GO" id="GO:0043842">
    <property type="term" value="F:Kdo transferase activity"/>
    <property type="evidence" value="ECO:0007669"/>
    <property type="project" value="UniProtKB-EC"/>
</dbReference>
<evidence type="ECO:0000256" key="7">
    <source>
        <dbReference type="ARBA" id="ARBA00031445"/>
    </source>
</evidence>
<evidence type="ECO:0000313" key="14">
    <source>
        <dbReference type="EMBL" id="CAO80774.1"/>
    </source>
</evidence>
<dbReference type="PANTHER" id="PTHR42755">
    <property type="entry name" value="3-DEOXY-MANNO-OCTULOSONATE CYTIDYLYLTRANSFERASE"/>
    <property type="match status" value="1"/>
</dbReference>
<evidence type="ECO:0000256" key="9">
    <source>
        <dbReference type="PIRSR" id="PIRSR639901-1"/>
    </source>
</evidence>
<evidence type="ECO:0000256" key="3">
    <source>
        <dbReference type="ARBA" id="ARBA00012621"/>
    </source>
</evidence>
<dbReference type="KEGG" id="caci:CLOAM0901"/>
<name>B0VHF9_CLOAI</name>
<keyword evidence="11" id="KW-1133">Transmembrane helix</keyword>
<dbReference type="GO" id="GO:0009245">
    <property type="term" value="P:lipid A biosynthetic process"/>
    <property type="evidence" value="ECO:0007669"/>
    <property type="project" value="TreeGrafter"/>
</dbReference>
<evidence type="ECO:0000259" key="13">
    <source>
        <dbReference type="Pfam" id="PF04413"/>
    </source>
</evidence>
<keyword evidence="5" id="KW-0997">Cell inner membrane</keyword>
<dbReference type="InterPro" id="IPR007507">
    <property type="entry name" value="Glycos_transf_N"/>
</dbReference>
<dbReference type="CAZy" id="GT30">
    <property type="family name" value="Glycosyltransferase Family 30"/>
</dbReference>
<proteinExistence type="inferred from homology"/>
<dbReference type="EC" id="2.4.99.12" evidence="3 11"/>
<dbReference type="UniPathway" id="UPA00958"/>
<evidence type="ECO:0000256" key="10">
    <source>
        <dbReference type="PIRSR" id="PIRSR639901-2"/>
    </source>
</evidence>
<accession>B0VHF9</accession>
<dbReference type="Pfam" id="PF04413">
    <property type="entry name" value="Glycos_transf_N"/>
    <property type="match status" value="1"/>
</dbReference>
<feature type="transmembrane region" description="Helical" evidence="11">
    <location>
        <begin position="6"/>
        <end position="26"/>
    </location>
</feature>
<dbReference type="PANTHER" id="PTHR42755:SF1">
    <property type="entry name" value="3-DEOXY-D-MANNO-OCTULOSONIC ACID TRANSFERASE, MITOCHONDRIAL-RELATED"/>
    <property type="match status" value="1"/>
</dbReference>